<dbReference type="OrthoDB" id="9770965at2"/>
<dbReference type="Pfam" id="PF01734">
    <property type="entry name" value="Patatin"/>
    <property type="match status" value="1"/>
</dbReference>
<feature type="short sequence motif" description="GXGXXG" evidence="4">
    <location>
        <begin position="39"/>
        <end position="44"/>
    </location>
</feature>
<evidence type="ECO:0000256" key="4">
    <source>
        <dbReference type="PROSITE-ProRule" id="PRU01161"/>
    </source>
</evidence>
<feature type="domain" description="PNPLA" evidence="5">
    <location>
        <begin position="35"/>
        <end position="225"/>
    </location>
</feature>
<dbReference type="Proteomes" id="UP000310406">
    <property type="component" value="Unassembled WGS sequence"/>
</dbReference>
<comment type="caution">
    <text evidence="6">The sequence shown here is derived from an EMBL/GenBank/DDBJ whole genome shotgun (WGS) entry which is preliminary data.</text>
</comment>
<dbReference type="InterPro" id="IPR050301">
    <property type="entry name" value="NTE"/>
</dbReference>
<accession>A0A4S8RF36</accession>
<dbReference type="PANTHER" id="PTHR14226">
    <property type="entry name" value="NEUROPATHY TARGET ESTERASE/SWISS CHEESE D.MELANOGASTER"/>
    <property type="match status" value="1"/>
</dbReference>
<protein>
    <submittedName>
        <fullName evidence="6">Patatin</fullName>
    </submittedName>
</protein>
<feature type="short sequence motif" description="GXSXG" evidence="4">
    <location>
        <begin position="66"/>
        <end position="70"/>
    </location>
</feature>
<keyword evidence="3 4" id="KW-0443">Lipid metabolism</keyword>
<keyword evidence="2 4" id="KW-0442">Lipid degradation</keyword>
<evidence type="ECO:0000313" key="7">
    <source>
        <dbReference type="Proteomes" id="UP000310406"/>
    </source>
</evidence>
<feature type="active site" description="Proton acceptor" evidence="4">
    <location>
        <position position="212"/>
    </location>
</feature>
<dbReference type="PANTHER" id="PTHR14226:SF76">
    <property type="entry name" value="NTE FAMILY PROTEIN RSSA"/>
    <property type="match status" value="1"/>
</dbReference>
<dbReference type="SUPFAM" id="SSF52151">
    <property type="entry name" value="FabD/lysophospholipase-like"/>
    <property type="match status" value="1"/>
</dbReference>
<evidence type="ECO:0000259" key="5">
    <source>
        <dbReference type="PROSITE" id="PS51635"/>
    </source>
</evidence>
<gene>
    <name evidence="6" type="ORF">EZV76_16595</name>
</gene>
<feature type="short sequence motif" description="DGA/G" evidence="4">
    <location>
        <begin position="212"/>
        <end position="214"/>
    </location>
</feature>
<dbReference type="Pfam" id="PF19143">
    <property type="entry name" value="Omp85_2"/>
    <property type="match status" value="1"/>
</dbReference>
<dbReference type="AlphaFoldDB" id="A0A4S8RF36"/>
<dbReference type="GO" id="GO:0016787">
    <property type="term" value="F:hydrolase activity"/>
    <property type="evidence" value="ECO:0007669"/>
    <property type="project" value="UniProtKB-UniRule"/>
</dbReference>
<keyword evidence="1 4" id="KW-0378">Hydrolase</keyword>
<dbReference type="EMBL" id="SNTZ01000021">
    <property type="protein sequence ID" value="THV56827.1"/>
    <property type="molecule type" value="Genomic_DNA"/>
</dbReference>
<evidence type="ECO:0000313" key="6">
    <source>
        <dbReference type="EMBL" id="THV56827.1"/>
    </source>
</evidence>
<dbReference type="Gene3D" id="3.40.1090.10">
    <property type="entry name" value="Cytosolic phospholipase A2 catalytic domain"/>
    <property type="match status" value="2"/>
</dbReference>
<name>A0A4S8RF36_9FLAO</name>
<feature type="active site" description="Nucleophile" evidence="4">
    <location>
        <position position="68"/>
    </location>
</feature>
<dbReference type="InterPro" id="IPR002641">
    <property type="entry name" value="PNPLA_dom"/>
</dbReference>
<evidence type="ECO:0000256" key="3">
    <source>
        <dbReference type="ARBA" id="ARBA00023098"/>
    </source>
</evidence>
<dbReference type="InterPro" id="IPR043864">
    <property type="entry name" value="Omp85-like_dom"/>
</dbReference>
<keyword evidence="7" id="KW-1185">Reference proteome</keyword>
<evidence type="ECO:0000256" key="1">
    <source>
        <dbReference type="ARBA" id="ARBA00022801"/>
    </source>
</evidence>
<dbReference type="CDD" id="cd07205">
    <property type="entry name" value="Pat_PNPLA6_PNPLA7_NTE1_like"/>
    <property type="match status" value="1"/>
</dbReference>
<dbReference type="InterPro" id="IPR016035">
    <property type="entry name" value="Acyl_Trfase/lysoPLipase"/>
</dbReference>
<dbReference type="GO" id="GO:0016042">
    <property type="term" value="P:lipid catabolic process"/>
    <property type="evidence" value="ECO:0007669"/>
    <property type="project" value="UniProtKB-UniRule"/>
</dbReference>
<proteinExistence type="predicted"/>
<sequence length="777" mass="86115">MSLFVSRKLPFYVLLIFLVTSISGFSQDKKPKVALVLSGGGAKGLAHIPTLQALDSLGIKPDLLVGNSMGSIVGGLYALGYSGDSIASIAKKANWEQLMGGRVSLKNVSVEEKTEFNRYLVELDWVEGKIKLGSFLLNDQKLREFIATLTFPSYNINHFDKLPIPFRAVATDIVNGKEVILDNGSLSFAMRASMSIPGVFSAVPYKETLLIDGGVLNNFPVDVAKNMGADIIIGSDVGGGMMDKEKLQNISSLLFQAGMLSSNLKNPENRALCDILIDHTNHLTFSTGDFQKSAQIYEEGKLAVAENMTPLTELSNLLKNYNQPNITLPVVEDKILLDTIVYNNISKTNLALVKARTNLKTNTTYSKQEIVDGINRAMGTTIFSQITFEPLVNDKKLGIQLNGFERSKHQVKGALHYDDYHGVGILVNYTGRNILGAASRSLITLDVAEQPRFRLQHQKNFGSDRDWWWRTEALGQRLKQQVFIGGEAVDDIKYRYFQFENQINRNINSLTSYVGIGLKYQNTYLKPTVDPKLNENIFGLKSYAFNAIQLNAHYLYNTMDAVFFATNGTNLMATVGRSFYNDVEVKFSNPDIPTEEGSTDNYTKLGFNYEKRFPLSTSSTAIIGASANFILVDDGNANNVSFNDFGVGAKYFLGGNQLDPRQDSFMFPGLNEGELTASQFIKLNLGLQYKLKANLYILPHVDAATVGFNDFKDYFKDAFTANGQWQDSNTTSFLFSSGVTLGYNSILGPVNFDVSWVNDINKVRIFIGVGFPLNRSN</sequence>
<dbReference type="PROSITE" id="PS51635">
    <property type="entry name" value="PNPLA"/>
    <property type="match status" value="1"/>
</dbReference>
<evidence type="ECO:0000256" key="2">
    <source>
        <dbReference type="ARBA" id="ARBA00022963"/>
    </source>
</evidence>
<reference evidence="6 7" key="1">
    <citation type="submission" date="2019-03" db="EMBL/GenBank/DDBJ databases">
        <title>Muricauda SCR12 sp.nov, a marine bacterium isolated from Pacific Ocean:the Okinawa trough.</title>
        <authorList>
            <person name="Liu L."/>
        </authorList>
    </citation>
    <scope>NUCLEOTIDE SEQUENCE [LARGE SCALE GENOMIC DNA]</scope>
    <source>
        <strain evidence="6 7">SCR12</strain>
    </source>
</reference>
<dbReference type="Gene3D" id="2.40.160.50">
    <property type="entry name" value="membrane protein fhac: a member of the omp85/tpsb transporter family"/>
    <property type="match status" value="1"/>
</dbReference>
<organism evidence="6 7">
    <name type="scientific">Flagellimonas alvinocaridis</name>
    <dbReference type="NCBI Taxonomy" id="2530200"/>
    <lineage>
        <taxon>Bacteria</taxon>
        <taxon>Pseudomonadati</taxon>
        <taxon>Bacteroidota</taxon>
        <taxon>Flavobacteriia</taxon>
        <taxon>Flavobacteriales</taxon>
        <taxon>Flavobacteriaceae</taxon>
        <taxon>Flagellimonas</taxon>
    </lineage>
</organism>